<evidence type="ECO:0000313" key="4">
    <source>
        <dbReference type="Proteomes" id="UP000799776"/>
    </source>
</evidence>
<feature type="coiled-coil region" evidence="1">
    <location>
        <begin position="194"/>
        <end position="221"/>
    </location>
</feature>
<feature type="compositionally biased region" description="Low complexity" evidence="2">
    <location>
        <begin position="1"/>
        <end position="31"/>
    </location>
</feature>
<protein>
    <submittedName>
        <fullName evidence="3">Uncharacterized protein</fullName>
    </submittedName>
</protein>
<name>A0A9P4LZ30_9PEZI</name>
<accession>A0A9P4LZ30</accession>
<dbReference type="AlphaFoldDB" id="A0A9P4LZ30"/>
<dbReference type="EMBL" id="ML978719">
    <property type="protein sequence ID" value="KAF2087691.1"/>
    <property type="molecule type" value="Genomic_DNA"/>
</dbReference>
<feature type="compositionally biased region" description="Polar residues" evidence="2">
    <location>
        <begin position="66"/>
        <end position="107"/>
    </location>
</feature>
<evidence type="ECO:0000256" key="2">
    <source>
        <dbReference type="SAM" id="MobiDB-lite"/>
    </source>
</evidence>
<gene>
    <name evidence="3" type="ORF">K490DRAFT_56781</name>
</gene>
<keyword evidence="1" id="KW-0175">Coiled coil</keyword>
<organism evidence="3 4">
    <name type="scientific">Saccharata proteae CBS 121410</name>
    <dbReference type="NCBI Taxonomy" id="1314787"/>
    <lineage>
        <taxon>Eukaryota</taxon>
        <taxon>Fungi</taxon>
        <taxon>Dikarya</taxon>
        <taxon>Ascomycota</taxon>
        <taxon>Pezizomycotina</taxon>
        <taxon>Dothideomycetes</taxon>
        <taxon>Dothideomycetes incertae sedis</taxon>
        <taxon>Botryosphaeriales</taxon>
        <taxon>Saccharataceae</taxon>
        <taxon>Saccharata</taxon>
    </lineage>
</organism>
<feature type="region of interest" description="Disordered" evidence="2">
    <location>
        <begin position="1"/>
        <end position="107"/>
    </location>
</feature>
<evidence type="ECO:0000256" key="1">
    <source>
        <dbReference type="SAM" id="Coils"/>
    </source>
</evidence>
<evidence type="ECO:0000313" key="3">
    <source>
        <dbReference type="EMBL" id="KAF2087691.1"/>
    </source>
</evidence>
<comment type="caution">
    <text evidence="3">The sequence shown here is derived from an EMBL/GenBank/DDBJ whole genome shotgun (WGS) entry which is preliminary data.</text>
</comment>
<keyword evidence="4" id="KW-1185">Reference proteome</keyword>
<reference evidence="3" key="1">
    <citation type="journal article" date="2020" name="Stud. Mycol.">
        <title>101 Dothideomycetes genomes: a test case for predicting lifestyles and emergence of pathogens.</title>
        <authorList>
            <person name="Haridas S."/>
            <person name="Albert R."/>
            <person name="Binder M."/>
            <person name="Bloem J."/>
            <person name="Labutti K."/>
            <person name="Salamov A."/>
            <person name="Andreopoulos B."/>
            <person name="Baker S."/>
            <person name="Barry K."/>
            <person name="Bills G."/>
            <person name="Bluhm B."/>
            <person name="Cannon C."/>
            <person name="Castanera R."/>
            <person name="Culley D."/>
            <person name="Daum C."/>
            <person name="Ezra D."/>
            <person name="Gonzalez J."/>
            <person name="Henrissat B."/>
            <person name="Kuo A."/>
            <person name="Liang C."/>
            <person name="Lipzen A."/>
            <person name="Lutzoni F."/>
            <person name="Magnuson J."/>
            <person name="Mondo S."/>
            <person name="Nolan M."/>
            <person name="Ohm R."/>
            <person name="Pangilinan J."/>
            <person name="Park H.-J."/>
            <person name="Ramirez L."/>
            <person name="Alfaro M."/>
            <person name="Sun H."/>
            <person name="Tritt A."/>
            <person name="Yoshinaga Y."/>
            <person name="Zwiers L.-H."/>
            <person name="Turgeon B."/>
            <person name="Goodwin S."/>
            <person name="Spatafora J."/>
            <person name="Crous P."/>
            <person name="Grigoriev I."/>
        </authorList>
    </citation>
    <scope>NUCLEOTIDE SEQUENCE</scope>
    <source>
        <strain evidence="3">CBS 121410</strain>
    </source>
</reference>
<proteinExistence type="predicted"/>
<sequence>MAGLPTSNTAPLTPTNATNNSAAPQTSAAQSVGGMNPALNVSWPPLMPTQTNNSPHPLGLLPRGPASNNSATSGGSRAQNNSGSTAIDPNTMNNNSNNRVGTHADNSFQNRPNDFAGRTGVHSVPIGNGSNSDLQDRINHLNGRISMVRIGSDPANNTDLHVEVDIIRIRINNLSTVIDAAAPLNAGAPLTTANMNLHIQIENLRDRINQLHNRVHTVSRNDVSRNNVSRNNVSRNAVSRNAVSRNDVSRNDPFAIVPSYREVMGQPEYRGSLIWPPPAEEILRMVPDEGILFAELYRSLDPPFGRALRSRESLHGLLDNIRRATYTMDYRIYRRRRVVSAEQLGNEDVSNSVRPHQVQFE</sequence>
<dbReference type="Proteomes" id="UP000799776">
    <property type="component" value="Unassembled WGS sequence"/>
</dbReference>